<dbReference type="GO" id="GO:0003676">
    <property type="term" value="F:nucleic acid binding"/>
    <property type="evidence" value="ECO:0007669"/>
    <property type="project" value="InterPro"/>
</dbReference>
<protein>
    <recommendedName>
        <fullName evidence="4 13">Error-prone DNA polymerase</fullName>
        <ecNumber evidence="3 13">2.7.7.7</ecNumber>
    </recommendedName>
</protein>
<dbReference type="GO" id="GO:0006281">
    <property type="term" value="P:DNA repair"/>
    <property type="evidence" value="ECO:0007669"/>
    <property type="project" value="UniProtKB-UniRule"/>
</dbReference>
<feature type="domain" description="Polymerase/histidinol phosphatase N-terminal" evidence="14">
    <location>
        <begin position="11"/>
        <end position="80"/>
    </location>
</feature>
<dbReference type="InterPro" id="IPR023073">
    <property type="entry name" value="DnaE2"/>
</dbReference>
<evidence type="ECO:0000256" key="9">
    <source>
        <dbReference type="ARBA" id="ARBA00022763"/>
    </source>
</evidence>
<sequence>MPTQTDLLPFAELHCLSNFSFLRGASHPEELVAQASALGYNAIAITDECSVAGVVRAWQYRREHELSIKLIVGSEFRLDELYFVLLAPTRQAWSQLCRLITQARRRARKGEYELLSSDLNPQALSECLLLWYPVGDAHIDAAGYERLQQACPERLWVANSRHLAPNEEDLYRYRQSMAQQLKLPEVCTNQVHMHVPERQRLQDTLTAIRHGCTLQTAGYRLFINAERHLRSRQSLHQLYDAAAIAQTQAIANRCVFELSELRYEYPAEIVPKGLTPARYLQQLTREGERRRYPEGTPLKVQRDIAKELNLIIELRYEHFFLTIEDIVRFARSQGILCQGRGSAANSAVCFCLGITEVDPAQVTLLFERFISRERNEPPDIDVDFEHERREEVIQYIYQKYGRHRAALAATVISYRSKSAIRDVGKALGFDVPEMDRLIRQLDRRDKDNPWIEQLRQLPEPIGKSSALLTQRFIELVAEIQRFPRHLSQHVGGFVIAADHLNNWVPTENAAMAERTVIQWDKDDLESLGLLKVDVLALGMLSAIRKSFRMIQDFYGREYSLATVPKNDPDTYRMLQKGDSVGVFQVESRAQINMLPRLKPKNYYDLVIQVSIVRPGPIQGDMVHPYLRRRDGLEAVDYPSPAIKKVLERTLGVPIFQEQVIALAMAAAGFSAGEADQLRRAMASWKKHGHMEKLQARLVDGMRERGHDEEFIQRICRQIQGFGEYGFPESHAASFALLVYVSSWLKCHEPAIFCCALLNSQPMGFYSPSQLIQDAQRHDVEILPVDVNNSIWDHQIVPASNSAPTKPEPAIRLGLRLIKGLSSEAAQQILAQRPAAGYGSLTELQNTVTLSQRDWQALASAGAFRSLSGHRYQARWDTLGRVPATPLFTADLFAEQPVTLAAPSEGDNILEDYSSLGLTLERHPLALLREQGQLHPKALTAEQLHEMSPHKQAVVVCGLVTGRQRPGTSSGVTFVTLEDETGNTNVVVWLNTARRQRKALLTAHLLQVNGVLEKEGDVVHVVANHLIDQSELLAALRIRSRDFH</sequence>
<evidence type="ECO:0000256" key="13">
    <source>
        <dbReference type="HAMAP-Rule" id="MF_01902"/>
    </source>
</evidence>
<evidence type="ECO:0000256" key="11">
    <source>
        <dbReference type="ARBA" id="ARBA00023204"/>
    </source>
</evidence>
<dbReference type="CDD" id="cd04485">
    <property type="entry name" value="DnaE_OBF"/>
    <property type="match status" value="1"/>
</dbReference>
<accession>A0AB38YBV1</accession>
<evidence type="ECO:0000256" key="3">
    <source>
        <dbReference type="ARBA" id="ARBA00012417"/>
    </source>
</evidence>
<comment type="catalytic activity">
    <reaction evidence="12 13">
        <text>DNA(n) + a 2'-deoxyribonucleoside 5'-triphosphate = DNA(n+1) + diphosphate</text>
        <dbReference type="Rhea" id="RHEA:22508"/>
        <dbReference type="Rhea" id="RHEA-COMP:17339"/>
        <dbReference type="Rhea" id="RHEA-COMP:17340"/>
        <dbReference type="ChEBI" id="CHEBI:33019"/>
        <dbReference type="ChEBI" id="CHEBI:61560"/>
        <dbReference type="ChEBI" id="CHEBI:173112"/>
        <dbReference type="EC" id="2.7.7.7"/>
    </reaction>
</comment>
<dbReference type="GO" id="GO:0003887">
    <property type="term" value="F:DNA-directed DNA polymerase activity"/>
    <property type="evidence" value="ECO:0007669"/>
    <property type="project" value="UniProtKB-UniRule"/>
</dbReference>
<evidence type="ECO:0000256" key="8">
    <source>
        <dbReference type="ARBA" id="ARBA00022705"/>
    </source>
</evidence>
<dbReference type="NCBIfam" id="NF004225">
    <property type="entry name" value="PRK05672.1"/>
    <property type="match status" value="1"/>
</dbReference>
<dbReference type="SMART" id="SM00481">
    <property type="entry name" value="POLIIIAc"/>
    <property type="match status" value="1"/>
</dbReference>
<dbReference type="Pfam" id="PF14579">
    <property type="entry name" value="HHH_6"/>
    <property type="match status" value="1"/>
</dbReference>
<keyword evidence="9 13" id="KW-0227">DNA damage</keyword>
<dbReference type="EMBL" id="CP101717">
    <property type="protein sequence ID" value="WLD56846.1"/>
    <property type="molecule type" value="Genomic_DNA"/>
</dbReference>
<dbReference type="AlphaFoldDB" id="A0AB38YBV1"/>
<keyword evidence="8 13" id="KW-0235">DNA replication</keyword>
<keyword evidence="5 13" id="KW-0963">Cytoplasm</keyword>
<keyword evidence="7 13" id="KW-0548">Nucleotidyltransferase</keyword>
<dbReference type="InterPro" id="IPR029460">
    <property type="entry name" value="DNAPol_HHH"/>
</dbReference>
<evidence type="ECO:0000256" key="4">
    <source>
        <dbReference type="ARBA" id="ARBA00017273"/>
    </source>
</evidence>
<dbReference type="PANTHER" id="PTHR32294:SF4">
    <property type="entry name" value="ERROR-PRONE DNA POLYMERASE"/>
    <property type="match status" value="1"/>
</dbReference>
<dbReference type="InterPro" id="IPR003141">
    <property type="entry name" value="Pol/His_phosphatase_N"/>
</dbReference>
<gene>
    <name evidence="13" type="primary">dnaE2</name>
    <name evidence="15" type="ORF">NFC81_08895</name>
</gene>
<dbReference type="HAMAP" id="MF_01902">
    <property type="entry name" value="DNApol_error_prone"/>
    <property type="match status" value="1"/>
</dbReference>
<dbReference type="InterPro" id="IPR004805">
    <property type="entry name" value="DnaE2/DnaE/PolC"/>
</dbReference>
<evidence type="ECO:0000256" key="2">
    <source>
        <dbReference type="ARBA" id="ARBA00007391"/>
    </source>
</evidence>
<dbReference type="PANTHER" id="PTHR32294">
    <property type="entry name" value="DNA POLYMERASE III SUBUNIT ALPHA"/>
    <property type="match status" value="1"/>
</dbReference>
<dbReference type="InterPro" id="IPR016195">
    <property type="entry name" value="Pol/histidinol_Pase-like"/>
</dbReference>
<dbReference type="EC" id="2.7.7.7" evidence="3 13"/>
<evidence type="ECO:0000256" key="7">
    <source>
        <dbReference type="ARBA" id="ARBA00022695"/>
    </source>
</evidence>
<dbReference type="Pfam" id="PF07733">
    <property type="entry name" value="DNA_pol3_alpha"/>
    <property type="match status" value="1"/>
</dbReference>
<keyword evidence="11 13" id="KW-0234">DNA repair</keyword>
<dbReference type="InterPro" id="IPR011708">
    <property type="entry name" value="DNA_pol3_alpha_NTPase_dom"/>
</dbReference>
<evidence type="ECO:0000256" key="5">
    <source>
        <dbReference type="ARBA" id="ARBA00022490"/>
    </source>
</evidence>
<proteinExistence type="inferred from homology"/>
<dbReference type="InterPro" id="IPR004365">
    <property type="entry name" value="NA-bd_OB_tRNA"/>
</dbReference>
<evidence type="ECO:0000259" key="14">
    <source>
        <dbReference type="SMART" id="SM00481"/>
    </source>
</evidence>
<dbReference type="Gene3D" id="1.10.150.870">
    <property type="match status" value="1"/>
</dbReference>
<comment type="subcellular location">
    <subcellularLocation>
        <location evidence="1 13">Cytoplasm</location>
    </subcellularLocation>
</comment>
<evidence type="ECO:0000256" key="1">
    <source>
        <dbReference type="ARBA" id="ARBA00004496"/>
    </source>
</evidence>
<dbReference type="NCBIfam" id="TIGR00594">
    <property type="entry name" value="polc"/>
    <property type="match status" value="1"/>
</dbReference>
<dbReference type="Gene3D" id="3.20.20.140">
    <property type="entry name" value="Metal-dependent hydrolases"/>
    <property type="match status" value="1"/>
</dbReference>
<dbReference type="Pfam" id="PF02811">
    <property type="entry name" value="PHP"/>
    <property type="match status" value="1"/>
</dbReference>
<dbReference type="GO" id="GO:0005737">
    <property type="term" value="C:cytoplasm"/>
    <property type="evidence" value="ECO:0007669"/>
    <property type="project" value="UniProtKB-SubCell"/>
</dbReference>
<keyword evidence="6 13" id="KW-0808">Transferase</keyword>
<comment type="similarity">
    <text evidence="2 13">Belongs to the DNA polymerase type-C family. DnaE2 subfamily.</text>
</comment>
<comment type="function">
    <text evidence="13">DNA polymerase involved in damage-induced mutagenesis and translesion synthesis (TLS). It is not the major replicative DNA polymerase.</text>
</comment>
<evidence type="ECO:0000256" key="10">
    <source>
        <dbReference type="ARBA" id="ARBA00022932"/>
    </source>
</evidence>
<dbReference type="InterPro" id="IPR040982">
    <property type="entry name" value="DNA_pol3_finger"/>
</dbReference>
<dbReference type="GO" id="GO:0008408">
    <property type="term" value="F:3'-5' exonuclease activity"/>
    <property type="evidence" value="ECO:0007669"/>
    <property type="project" value="InterPro"/>
</dbReference>
<name>A0AB38YBV1_9GAMM</name>
<keyword evidence="10 13" id="KW-0239">DNA-directed DNA polymerase</keyword>
<organism evidence="15">
    <name type="scientific">Salinispirillum sp. LH 10-3-1</name>
    <dbReference type="NCBI Taxonomy" id="2952525"/>
    <lineage>
        <taxon>Bacteria</taxon>
        <taxon>Pseudomonadati</taxon>
        <taxon>Pseudomonadota</taxon>
        <taxon>Gammaproteobacteria</taxon>
        <taxon>Oceanospirillales</taxon>
        <taxon>Saccharospirillaceae</taxon>
        <taxon>Salinispirillum</taxon>
    </lineage>
</organism>
<dbReference type="CDD" id="cd07434">
    <property type="entry name" value="PHP_PolIIIA_DnaE2"/>
    <property type="match status" value="1"/>
</dbReference>
<dbReference type="RefSeq" id="WP_304994130.1">
    <property type="nucleotide sequence ID" value="NZ_CP101717.1"/>
</dbReference>
<dbReference type="GO" id="GO:0006260">
    <property type="term" value="P:DNA replication"/>
    <property type="evidence" value="ECO:0007669"/>
    <property type="project" value="UniProtKB-KW"/>
</dbReference>
<evidence type="ECO:0000256" key="6">
    <source>
        <dbReference type="ARBA" id="ARBA00022679"/>
    </source>
</evidence>
<dbReference type="InterPro" id="IPR004013">
    <property type="entry name" value="PHP_dom"/>
</dbReference>
<evidence type="ECO:0000313" key="15">
    <source>
        <dbReference type="EMBL" id="WLD56846.1"/>
    </source>
</evidence>
<evidence type="ECO:0000256" key="12">
    <source>
        <dbReference type="ARBA" id="ARBA00049244"/>
    </source>
</evidence>
<dbReference type="Pfam" id="PF01336">
    <property type="entry name" value="tRNA_anti-codon"/>
    <property type="match status" value="1"/>
</dbReference>
<dbReference type="Pfam" id="PF17657">
    <property type="entry name" value="DNA_pol3_finger"/>
    <property type="match status" value="1"/>
</dbReference>
<reference evidence="15" key="1">
    <citation type="submission" date="2022-07" db="EMBL/GenBank/DDBJ databases">
        <title>Complete genome sequence of Salinispirillum sp. LH10-3-1 capable of multiple carbohydrate inversion isolated from a soda lake.</title>
        <authorList>
            <person name="Liu J."/>
            <person name="Zhai Y."/>
            <person name="Zhang H."/>
            <person name="Yang H."/>
            <person name="Qu J."/>
            <person name="Li J."/>
        </authorList>
    </citation>
    <scope>NUCLEOTIDE SEQUENCE</scope>
    <source>
        <strain evidence="15">LH 10-3-1</strain>
    </source>
</reference>
<dbReference type="SUPFAM" id="SSF89550">
    <property type="entry name" value="PHP domain-like"/>
    <property type="match status" value="1"/>
</dbReference>